<dbReference type="InterPro" id="IPR036390">
    <property type="entry name" value="WH_DNA-bd_sf"/>
</dbReference>
<name>A0ABV5Y4Q3_ARTRM</name>
<dbReference type="Pfam" id="PF00126">
    <property type="entry name" value="HTH_1"/>
    <property type="match status" value="1"/>
</dbReference>
<dbReference type="PRINTS" id="PR00039">
    <property type="entry name" value="HTHLYSR"/>
</dbReference>
<keyword evidence="2" id="KW-0805">Transcription regulation</keyword>
<feature type="region of interest" description="Disordered" evidence="5">
    <location>
        <begin position="165"/>
        <end position="232"/>
    </location>
</feature>
<evidence type="ECO:0000256" key="5">
    <source>
        <dbReference type="SAM" id="MobiDB-lite"/>
    </source>
</evidence>
<keyword evidence="8" id="KW-1185">Reference proteome</keyword>
<dbReference type="SUPFAM" id="SSF46785">
    <property type="entry name" value="Winged helix' DNA-binding domain"/>
    <property type="match status" value="1"/>
</dbReference>
<dbReference type="InterPro" id="IPR036388">
    <property type="entry name" value="WH-like_DNA-bd_sf"/>
</dbReference>
<keyword evidence="3" id="KW-0238">DNA-binding</keyword>
<reference evidence="7 8" key="1">
    <citation type="submission" date="2024-09" db="EMBL/GenBank/DDBJ databases">
        <authorList>
            <person name="Sun Q."/>
            <person name="Mori K."/>
        </authorList>
    </citation>
    <scope>NUCLEOTIDE SEQUENCE [LARGE SCALE GENOMIC DNA]</scope>
    <source>
        <strain evidence="7 8">JCM 1334</strain>
    </source>
</reference>
<evidence type="ECO:0000256" key="3">
    <source>
        <dbReference type="ARBA" id="ARBA00023125"/>
    </source>
</evidence>
<dbReference type="PANTHER" id="PTHR30346">
    <property type="entry name" value="TRANSCRIPTIONAL DUAL REGULATOR HCAR-RELATED"/>
    <property type="match status" value="1"/>
</dbReference>
<dbReference type="EMBL" id="JBHMBC010000039">
    <property type="protein sequence ID" value="MFB9821981.1"/>
    <property type="molecule type" value="Genomic_DNA"/>
</dbReference>
<sequence>MQQLELFLAVAEALHFGRATQRLHIAQPPLSRIIKRLEPHLGAHLFDRTTRSVILASAGEAPGGASPVRSGQLCGPRGGRGVRGGWGSLVLHRILLWEASVVLFENTLSRSRPHPSRTTCGEQALRAVLDRDLDLAIVRLENPCRDCAIPRLAGRVGLRNAPADDFRPAFRHPGRGDHSRDCGRQVSAGDGRRYAQTHQWKRGLSPNRFCSSLTPRQRSPPATPSSRTTRRR</sequence>
<dbReference type="Proteomes" id="UP001589702">
    <property type="component" value="Unassembled WGS sequence"/>
</dbReference>
<dbReference type="Gene3D" id="1.10.10.10">
    <property type="entry name" value="Winged helix-like DNA-binding domain superfamily/Winged helix DNA-binding domain"/>
    <property type="match status" value="1"/>
</dbReference>
<evidence type="ECO:0000256" key="4">
    <source>
        <dbReference type="ARBA" id="ARBA00023163"/>
    </source>
</evidence>
<organism evidence="7 8">
    <name type="scientific">Arthrobacter ramosus</name>
    <dbReference type="NCBI Taxonomy" id="1672"/>
    <lineage>
        <taxon>Bacteria</taxon>
        <taxon>Bacillati</taxon>
        <taxon>Actinomycetota</taxon>
        <taxon>Actinomycetes</taxon>
        <taxon>Micrococcales</taxon>
        <taxon>Micrococcaceae</taxon>
        <taxon>Arthrobacter</taxon>
    </lineage>
</organism>
<dbReference type="PROSITE" id="PS50931">
    <property type="entry name" value="HTH_LYSR"/>
    <property type="match status" value="1"/>
</dbReference>
<comment type="similarity">
    <text evidence="1">Belongs to the LysR transcriptional regulatory family.</text>
</comment>
<feature type="domain" description="HTH lysR-type" evidence="6">
    <location>
        <begin position="1"/>
        <end position="56"/>
    </location>
</feature>
<dbReference type="PANTHER" id="PTHR30346:SF0">
    <property type="entry name" value="HCA OPERON TRANSCRIPTIONAL ACTIVATOR HCAR"/>
    <property type="match status" value="1"/>
</dbReference>
<accession>A0ABV5Y4Q3</accession>
<proteinExistence type="inferred from homology"/>
<feature type="compositionally biased region" description="Basic and acidic residues" evidence="5">
    <location>
        <begin position="165"/>
        <end position="183"/>
    </location>
</feature>
<evidence type="ECO:0000313" key="7">
    <source>
        <dbReference type="EMBL" id="MFB9821981.1"/>
    </source>
</evidence>
<evidence type="ECO:0000313" key="8">
    <source>
        <dbReference type="Proteomes" id="UP001589702"/>
    </source>
</evidence>
<feature type="compositionally biased region" description="Low complexity" evidence="5">
    <location>
        <begin position="214"/>
        <end position="232"/>
    </location>
</feature>
<evidence type="ECO:0000259" key="6">
    <source>
        <dbReference type="PROSITE" id="PS50931"/>
    </source>
</evidence>
<dbReference type="RefSeq" id="WP_344788200.1">
    <property type="nucleotide sequence ID" value="NZ_BAAAWN010000001.1"/>
</dbReference>
<evidence type="ECO:0000256" key="1">
    <source>
        <dbReference type="ARBA" id="ARBA00009437"/>
    </source>
</evidence>
<dbReference type="InterPro" id="IPR000847">
    <property type="entry name" value="LysR_HTH_N"/>
</dbReference>
<gene>
    <name evidence="7" type="ORF">ACFFP1_21125</name>
</gene>
<comment type="caution">
    <text evidence="7">The sequence shown here is derived from an EMBL/GenBank/DDBJ whole genome shotgun (WGS) entry which is preliminary data.</text>
</comment>
<evidence type="ECO:0000256" key="2">
    <source>
        <dbReference type="ARBA" id="ARBA00023015"/>
    </source>
</evidence>
<keyword evidence="4" id="KW-0804">Transcription</keyword>
<protein>
    <submittedName>
        <fullName evidence="7">LysR family transcriptional regulator</fullName>
    </submittedName>
</protein>